<dbReference type="AlphaFoldDB" id="A0A841J6C9"/>
<evidence type="ECO:0000313" key="1">
    <source>
        <dbReference type="EMBL" id="MBB6126357.1"/>
    </source>
</evidence>
<accession>A0A841J6C9</accession>
<reference evidence="1 2" key="1">
    <citation type="submission" date="2020-08" db="EMBL/GenBank/DDBJ databases">
        <title>Genomic Encyclopedia of Type Strains, Phase IV (KMG-V): Genome sequencing to study the core and pangenomes of soil and plant-associated prokaryotes.</title>
        <authorList>
            <person name="Whitman W."/>
        </authorList>
    </citation>
    <scope>NUCLEOTIDE SEQUENCE [LARGE SCALE GENOMIC DNA]</scope>
    <source>
        <strain evidence="1 2">MP601</strain>
    </source>
</reference>
<evidence type="ECO:0000313" key="2">
    <source>
        <dbReference type="Proteomes" id="UP000548326"/>
    </source>
</evidence>
<sequence length="199" mass="22429">MKHLFTLLLTFSPGLLLAQKIPDYGLHQIRINDTDKTIRAEILPVTSMANVHPELTYYWYGAGAIHQLQGGFSGHLLNGSYEEYYINKNLKTQGTFEKGLKNGLWKEWDESGKLTRQLTWENGSWSGPFSLYNVHGQLVQSGRYARNQLDGPISFNAGTDSAKIVRYNKGKVVPPKSGTFLKRINIFKKKKTPALKPAS</sequence>
<evidence type="ECO:0008006" key="3">
    <source>
        <dbReference type="Google" id="ProtNLM"/>
    </source>
</evidence>
<comment type="caution">
    <text evidence="1">The sequence shown here is derived from an EMBL/GenBank/DDBJ whole genome shotgun (WGS) entry which is preliminary data.</text>
</comment>
<organism evidence="1 2">
    <name type="scientific">Mucilaginibacter lappiensis</name>
    <dbReference type="NCBI Taxonomy" id="354630"/>
    <lineage>
        <taxon>Bacteria</taxon>
        <taxon>Pseudomonadati</taxon>
        <taxon>Bacteroidota</taxon>
        <taxon>Sphingobacteriia</taxon>
        <taxon>Sphingobacteriales</taxon>
        <taxon>Sphingobacteriaceae</taxon>
        <taxon>Mucilaginibacter</taxon>
    </lineage>
</organism>
<name>A0A841J6C9_9SPHI</name>
<protein>
    <recommendedName>
        <fullName evidence="3">MORN repeat variant</fullName>
    </recommendedName>
</protein>
<dbReference type="RefSeq" id="WP_183585367.1">
    <property type="nucleotide sequence ID" value="NZ_JACHCA010000001.1"/>
</dbReference>
<dbReference type="SUPFAM" id="SSF82185">
    <property type="entry name" value="Histone H3 K4-specific methyltransferase SET7/9 N-terminal domain"/>
    <property type="match status" value="1"/>
</dbReference>
<dbReference type="Gene3D" id="3.90.930.1">
    <property type="match status" value="1"/>
</dbReference>
<proteinExistence type="predicted"/>
<gene>
    <name evidence="1" type="ORF">HDF22_000458</name>
</gene>
<dbReference type="EMBL" id="JACHCA010000001">
    <property type="protein sequence ID" value="MBB6126357.1"/>
    <property type="molecule type" value="Genomic_DNA"/>
</dbReference>
<dbReference type="Proteomes" id="UP000548326">
    <property type="component" value="Unassembled WGS sequence"/>
</dbReference>